<dbReference type="Proteomes" id="UP000054270">
    <property type="component" value="Unassembled WGS sequence"/>
</dbReference>
<proteinExistence type="predicted"/>
<dbReference type="AlphaFoldDB" id="A0A0D2NYF8"/>
<name>A0A0D2NYF8_HYPSF</name>
<evidence type="ECO:0000256" key="1">
    <source>
        <dbReference type="SAM" id="MobiDB-lite"/>
    </source>
</evidence>
<gene>
    <name evidence="2" type="ORF">HYPSUDRAFT_209500</name>
</gene>
<organism evidence="2 3">
    <name type="scientific">Hypholoma sublateritium (strain FD-334 SS-4)</name>
    <dbReference type="NCBI Taxonomy" id="945553"/>
    <lineage>
        <taxon>Eukaryota</taxon>
        <taxon>Fungi</taxon>
        <taxon>Dikarya</taxon>
        <taxon>Basidiomycota</taxon>
        <taxon>Agaricomycotina</taxon>
        <taxon>Agaricomycetes</taxon>
        <taxon>Agaricomycetidae</taxon>
        <taxon>Agaricales</taxon>
        <taxon>Agaricineae</taxon>
        <taxon>Strophariaceae</taxon>
        <taxon>Hypholoma</taxon>
    </lineage>
</organism>
<feature type="compositionally biased region" description="Polar residues" evidence="1">
    <location>
        <begin position="112"/>
        <end position="125"/>
    </location>
</feature>
<evidence type="ECO:0000313" key="3">
    <source>
        <dbReference type="Proteomes" id="UP000054270"/>
    </source>
</evidence>
<keyword evidence="3" id="KW-1185">Reference proteome</keyword>
<feature type="region of interest" description="Disordered" evidence="1">
    <location>
        <begin position="103"/>
        <end position="125"/>
    </location>
</feature>
<protein>
    <submittedName>
        <fullName evidence="2">Uncharacterized protein</fullName>
    </submittedName>
</protein>
<accession>A0A0D2NYF8</accession>
<sequence length="425" mass="45562">MASNPAFRGVECAPSLILFPAASALLLATPELGVLAAALAPLRISAPAAAGPDLAYSATRPPPPPVERYTDAPQKARLCLGIHKERCLAGIVRFKMPEKLHRAIPPSPAHPQYSSNANLPPGNTTTKAKDRFIDYRSPLFPADLAPAPPGPSLLCTTTNVGMPLPGAPVSHRCGLTYISPYQLRQPAARRPSSHIDIHRLHNTRRNLLRAHGTWVQRRQAKTHEAESAPNVYADSNDDRRDEHGVLMPSTATVPHRARICAAWNTATHFSVSALASGLLVVRGYSHRFSGTAAPSRLQEYICIGTYVLGSCTVGPRPAANTILPLAFAFNNSEPFACGPAFQTHTQHPPPSDCRSLISYIRTTAGSLSQPRVFHAGIHADQLPLRALPPVNHILPAPLSAPAAGVFTLRTASLHPPSSNWCMSAM</sequence>
<feature type="region of interest" description="Disordered" evidence="1">
    <location>
        <begin position="218"/>
        <end position="241"/>
    </location>
</feature>
<reference evidence="3" key="1">
    <citation type="submission" date="2014-04" db="EMBL/GenBank/DDBJ databases">
        <title>Evolutionary Origins and Diversification of the Mycorrhizal Mutualists.</title>
        <authorList>
            <consortium name="DOE Joint Genome Institute"/>
            <consortium name="Mycorrhizal Genomics Consortium"/>
            <person name="Kohler A."/>
            <person name="Kuo A."/>
            <person name="Nagy L.G."/>
            <person name="Floudas D."/>
            <person name="Copeland A."/>
            <person name="Barry K.W."/>
            <person name="Cichocki N."/>
            <person name="Veneault-Fourrey C."/>
            <person name="LaButti K."/>
            <person name="Lindquist E.A."/>
            <person name="Lipzen A."/>
            <person name="Lundell T."/>
            <person name="Morin E."/>
            <person name="Murat C."/>
            <person name="Riley R."/>
            <person name="Ohm R."/>
            <person name="Sun H."/>
            <person name="Tunlid A."/>
            <person name="Henrissat B."/>
            <person name="Grigoriev I.V."/>
            <person name="Hibbett D.S."/>
            <person name="Martin F."/>
        </authorList>
    </citation>
    <scope>NUCLEOTIDE SEQUENCE [LARGE SCALE GENOMIC DNA]</scope>
    <source>
        <strain evidence="3">FD-334 SS-4</strain>
    </source>
</reference>
<evidence type="ECO:0000313" key="2">
    <source>
        <dbReference type="EMBL" id="KJA13490.1"/>
    </source>
</evidence>
<dbReference type="EMBL" id="KN817737">
    <property type="protein sequence ID" value="KJA13490.1"/>
    <property type="molecule type" value="Genomic_DNA"/>
</dbReference>